<comment type="subcellular location">
    <subcellularLocation>
        <location evidence="8">Cytoplasm</location>
    </subcellularLocation>
</comment>
<dbReference type="PROSITE" id="PS01195">
    <property type="entry name" value="PEPT_TRNA_HYDROL_1"/>
    <property type="match status" value="1"/>
</dbReference>
<dbReference type="Pfam" id="PF01195">
    <property type="entry name" value="Pept_tRNA_hydro"/>
    <property type="match status" value="1"/>
</dbReference>
<dbReference type="EMBL" id="CP014163">
    <property type="protein sequence ID" value="AMB99171.1"/>
    <property type="molecule type" value="Genomic_DNA"/>
</dbReference>
<evidence type="ECO:0000256" key="9">
    <source>
        <dbReference type="RuleBase" id="RU000673"/>
    </source>
</evidence>
<evidence type="ECO:0000313" key="11">
    <source>
        <dbReference type="EMBL" id="AMB99171.1"/>
    </source>
</evidence>
<dbReference type="NCBIfam" id="TIGR00447">
    <property type="entry name" value="pth"/>
    <property type="match status" value="1"/>
</dbReference>
<dbReference type="GO" id="GO:0005737">
    <property type="term" value="C:cytoplasm"/>
    <property type="evidence" value="ECO:0007669"/>
    <property type="project" value="UniProtKB-SubCell"/>
</dbReference>
<name>A0A109RGS5_9LACT</name>
<comment type="function">
    <text evidence="8">Hydrolyzes ribosome-free peptidyl-tRNAs (with 1 or more amino acids incorporated), which drop off the ribosome during protein synthesis, or as a result of ribosome stalling.</text>
</comment>
<proteinExistence type="inferred from homology"/>
<feature type="binding site" evidence="8">
    <location>
        <position position="64"/>
    </location>
    <ligand>
        <name>tRNA</name>
        <dbReference type="ChEBI" id="CHEBI:17843"/>
    </ligand>
</feature>
<accession>A0A109RGS5</accession>
<comment type="subunit">
    <text evidence="8">Monomer.</text>
</comment>
<dbReference type="PROSITE" id="PS01196">
    <property type="entry name" value="PEPT_TRNA_HYDROL_2"/>
    <property type="match status" value="1"/>
</dbReference>
<feature type="active site" description="Proton acceptor" evidence="8">
    <location>
        <position position="19"/>
    </location>
</feature>
<dbReference type="InterPro" id="IPR001328">
    <property type="entry name" value="Pept_tRNA_hydro"/>
</dbReference>
<feature type="binding site" evidence="8">
    <location>
        <position position="66"/>
    </location>
    <ligand>
        <name>tRNA</name>
        <dbReference type="ChEBI" id="CHEBI:17843"/>
    </ligand>
</feature>
<evidence type="ECO:0000313" key="12">
    <source>
        <dbReference type="Proteomes" id="UP000062260"/>
    </source>
</evidence>
<dbReference type="SUPFAM" id="SSF53178">
    <property type="entry name" value="Peptidyl-tRNA hydrolase-like"/>
    <property type="match status" value="1"/>
</dbReference>
<comment type="function">
    <text evidence="8">Catalyzes the release of premature peptidyl moieties from peptidyl-tRNA molecules trapped in stalled 50S ribosomal subunits, and thus maintains levels of free tRNAs and 50S ribosomes.</text>
</comment>
<dbReference type="OrthoDB" id="9800507at2"/>
<keyword evidence="2 8" id="KW-0820">tRNA-binding</keyword>
<dbReference type="Gene3D" id="3.40.50.1470">
    <property type="entry name" value="Peptidyl-tRNA hydrolase"/>
    <property type="match status" value="1"/>
</dbReference>
<dbReference type="HAMAP" id="MF_00083">
    <property type="entry name" value="Pept_tRNA_hydro_bact"/>
    <property type="match status" value="1"/>
</dbReference>
<dbReference type="KEGG" id="auh:AWM75_03745"/>
<dbReference type="GO" id="GO:0000049">
    <property type="term" value="F:tRNA binding"/>
    <property type="evidence" value="ECO:0007669"/>
    <property type="project" value="UniProtKB-UniRule"/>
</dbReference>
<evidence type="ECO:0000256" key="3">
    <source>
        <dbReference type="ARBA" id="ARBA00022801"/>
    </source>
</evidence>
<dbReference type="InterPro" id="IPR036416">
    <property type="entry name" value="Pept_tRNA_hydro_sf"/>
</dbReference>
<evidence type="ECO:0000256" key="1">
    <source>
        <dbReference type="ARBA" id="ARBA00013260"/>
    </source>
</evidence>
<evidence type="ECO:0000256" key="5">
    <source>
        <dbReference type="ARBA" id="ARBA00038063"/>
    </source>
</evidence>
<dbReference type="InterPro" id="IPR018171">
    <property type="entry name" value="Pept_tRNA_hydro_CS"/>
</dbReference>
<evidence type="ECO:0000256" key="2">
    <source>
        <dbReference type="ARBA" id="ARBA00022555"/>
    </source>
</evidence>
<dbReference type="GO" id="GO:0072344">
    <property type="term" value="P:rescue of stalled ribosome"/>
    <property type="evidence" value="ECO:0007669"/>
    <property type="project" value="UniProtKB-UniRule"/>
</dbReference>
<gene>
    <name evidence="8" type="primary">pth</name>
    <name evidence="11" type="ORF">AWM75_03745</name>
</gene>
<evidence type="ECO:0000256" key="7">
    <source>
        <dbReference type="ARBA" id="ARBA00050038"/>
    </source>
</evidence>
<reference evidence="12" key="2">
    <citation type="submission" date="2016-01" db="EMBL/GenBank/DDBJ databases">
        <title>Six Aerococcus type strain genome sequencing and assembly using PacBio and Illumina Hiseq.</title>
        <authorList>
            <person name="Carkaci D."/>
            <person name="Dargis R."/>
            <person name="Nielsen X.C."/>
            <person name="Skovgaard O."/>
            <person name="Fuursted K."/>
            <person name="Christensen J.J."/>
        </authorList>
    </citation>
    <scope>NUCLEOTIDE SEQUENCE [LARGE SCALE GENOMIC DNA]</scope>
    <source>
        <strain evidence="12">CCUG42038B</strain>
    </source>
</reference>
<evidence type="ECO:0000256" key="6">
    <source>
        <dbReference type="ARBA" id="ARBA00048707"/>
    </source>
</evidence>
<dbReference type="PANTHER" id="PTHR17224:SF1">
    <property type="entry name" value="PEPTIDYL-TRNA HYDROLASE"/>
    <property type="match status" value="1"/>
</dbReference>
<feature type="site" description="Stabilizes the basic form of H active site to accept a proton" evidence="8">
    <location>
        <position position="91"/>
    </location>
</feature>
<evidence type="ECO:0000256" key="10">
    <source>
        <dbReference type="RuleBase" id="RU004320"/>
    </source>
</evidence>
<keyword evidence="8" id="KW-0963">Cytoplasm</keyword>
<evidence type="ECO:0000256" key="4">
    <source>
        <dbReference type="ARBA" id="ARBA00022884"/>
    </source>
</evidence>
<dbReference type="EC" id="3.1.1.29" evidence="1 8"/>
<keyword evidence="4 8" id="KW-0694">RNA-binding</keyword>
<dbReference type="Proteomes" id="UP000062260">
    <property type="component" value="Chromosome"/>
</dbReference>
<dbReference type="FunFam" id="3.40.50.1470:FF:000001">
    <property type="entry name" value="Peptidyl-tRNA hydrolase"/>
    <property type="match status" value="1"/>
</dbReference>
<dbReference type="RefSeq" id="WP_067978388.1">
    <property type="nucleotide sequence ID" value="NZ_CP014163.1"/>
</dbReference>
<dbReference type="AlphaFoldDB" id="A0A109RGS5"/>
<organism evidence="11 12">
    <name type="scientific">Aerococcus urinaehominis</name>
    <dbReference type="NCBI Taxonomy" id="128944"/>
    <lineage>
        <taxon>Bacteria</taxon>
        <taxon>Bacillati</taxon>
        <taxon>Bacillota</taxon>
        <taxon>Bacilli</taxon>
        <taxon>Lactobacillales</taxon>
        <taxon>Aerococcaceae</taxon>
        <taxon>Aerococcus</taxon>
    </lineage>
</organism>
<dbReference type="PANTHER" id="PTHR17224">
    <property type="entry name" value="PEPTIDYL-TRNA HYDROLASE"/>
    <property type="match status" value="1"/>
</dbReference>
<keyword evidence="3 8" id="KW-0378">Hydrolase</keyword>
<keyword evidence="12" id="KW-1185">Reference proteome</keyword>
<comment type="similarity">
    <text evidence="5 8 10">Belongs to the PTH family.</text>
</comment>
<feature type="site" description="Discriminates between blocked and unblocked aminoacyl-tRNA" evidence="8">
    <location>
        <position position="9"/>
    </location>
</feature>
<feature type="binding site" evidence="8">
    <location>
        <position position="14"/>
    </location>
    <ligand>
        <name>tRNA</name>
        <dbReference type="ChEBI" id="CHEBI:17843"/>
    </ligand>
</feature>
<dbReference type="STRING" id="128944.AWM75_03745"/>
<evidence type="ECO:0000256" key="8">
    <source>
        <dbReference type="HAMAP-Rule" id="MF_00083"/>
    </source>
</evidence>
<dbReference type="GO" id="GO:0006515">
    <property type="term" value="P:protein quality control for misfolded or incompletely synthesized proteins"/>
    <property type="evidence" value="ECO:0007669"/>
    <property type="project" value="UniProtKB-UniRule"/>
</dbReference>
<feature type="binding site" evidence="8">
    <location>
        <position position="112"/>
    </location>
    <ligand>
        <name>tRNA</name>
        <dbReference type="ChEBI" id="CHEBI:17843"/>
    </ligand>
</feature>
<sequence length="186" mass="21262">MKIIVGLGNPGDKYQKTRHNIGFITLDEWAYQNHERFNQNKMRGHFFETHVNGEKVIFLKPQTFMNLSGECVADFMNYYKLSVDDLLVIYDDLDLPVGQVRLRKKGSAGGHNGMKNIIHHLATDQIKRIKIGIGRPRDFQTVVSYVLGAFPDQDHTEMLASVRQSCQAVDAWLGGQSFENVMNQYN</sequence>
<protein>
    <recommendedName>
        <fullName evidence="7 8">Peptidyl-tRNA hydrolase</fullName>
        <shortName evidence="8">Pth</shortName>
        <ecNumber evidence="1 8">3.1.1.29</ecNumber>
    </recommendedName>
</protein>
<reference evidence="11 12" key="1">
    <citation type="journal article" date="2016" name="Genome Announc.">
        <title>Complete Genome Sequences of Aerococcus christensenii CCUG 28831T, Aerococcus sanguinicola CCUG 43001T, Aerococcus urinae CCUG 36881T, Aerococcus urinaeequi CCUG 28094T, Aerococcus urinaehominis CCUG 42038 BT, and Aerococcus viridans CCUG 4311T.</title>
        <authorList>
            <person name="Carkaci D."/>
            <person name="Dargis R."/>
            <person name="Nielsen X.C."/>
            <person name="Skovgaard O."/>
            <person name="Fuursted K."/>
            <person name="Christensen J.J."/>
        </authorList>
    </citation>
    <scope>NUCLEOTIDE SEQUENCE [LARGE SCALE GENOMIC DNA]</scope>
    <source>
        <strain evidence="11 12">CCUG42038B</strain>
    </source>
</reference>
<dbReference type="GO" id="GO:0004045">
    <property type="term" value="F:peptidyl-tRNA hydrolase activity"/>
    <property type="evidence" value="ECO:0007669"/>
    <property type="project" value="UniProtKB-UniRule"/>
</dbReference>
<comment type="catalytic activity">
    <reaction evidence="6 8 9">
        <text>an N-acyl-L-alpha-aminoacyl-tRNA + H2O = an N-acyl-L-amino acid + a tRNA + H(+)</text>
        <dbReference type="Rhea" id="RHEA:54448"/>
        <dbReference type="Rhea" id="RHEA-COMP:10123"/>
        <dbReference type="Rhea" id="RHEA-COMP:13883"/>
        <dbReference type="ChEBI" id="CHEBI:15377"/>
        <dbReference type="ChEBI" id="CHEBI:15378"/>
        <dbReference type="ChEBI" id="CHEBI:59874"/>
        <dbReference type="ChEBI" id="CHEBI:78442"/>
        <dbReference type="ChEBI" id="CHEBI:138191"/>
        <dbReference type="EC" id="3.1.1.29"/>
    </reaction>
</comment>
<dbReference type="CDD" id="cd00462">
    <property type="entry name" value="PTH"/>
    <property type="match status" value="1"/>
</dbReference>